<sequence>MATKKVRYAVVGVGNIAQMAVLPAFEHAKENSELVALISSDPHKLEELGEHYRIEHRGSYEEFESVLRRARADAVYIALPNTMHCEFTERAAKAGVHVLCEKPMAMSVSECETMIRACQAANVKLMIAYRLHFEEANLRAMEIARSGKLGKLRSFDSVFGHDVRPGDIRTRPDLGGGALFDMGIYCINAARHLFGEEPIDVVAFQTDHQEPELGGVDATTSALLRFPADKFATFTASQSSADVDSYRIVGSEGVLRVEPAYTYRGDLKHYLTIGDRTTETLFTERDQFAPELVTFSKCVLDDTEPEASGQEGLADVRILKAIAKSARRGEVVQLRPFQRDVQPDLDQEIRKPPVENPKVVHAPPPHK</sequence>
<accession>A0ABZ2LNV2</accession>
<dbReference type="Gene3D" id="3.40.50.720">
    <property type="entry name" value="NAD(P)-binding Rossmann-like Domain"/>
    <property type="match status" value="1"/>
</dbReference>
<comment type="similarity">
    <text evidence="1">Belongs to the Gfo/Idh/MocA family.</text>
</comment>
<dbReference type="Proteomes" id="UP001370348">
    <property type="component" value="Chromosome"/>
</dbReference>
<dbReference type="InterPro" id="IPR036291">
    <property type="entry name" value="NAD(P)-bd_dom_sf"/>
</dbReference>
<dbReference type="SUPFAM" id="SSF55347">
    <property type="entry name" value="Glyceraldehyde-3-phosphate dehydrogenase-like, C-terminal domain"/>
    <property type="match status" value="1"/>
</dbReference>
<evidence type="ECO:0000313" key="6">
    <source>
        <dbReference type="EMBL" id="WXB12588.1"/>
    </source>
</evidence>
<feature type="domain" description="Gfo/Idh/MocA-like oxidoreductase N-terminal" evidence="4">
    <location>
        <begin position="6"/>
        <end position="129"/>
    </location>
</feature>
<feature type="domain" description="GFO/IDH/MocA-like oxidoreductase" evidence="5">
    <location>
        <begin position="139"/>
        <end position="255"/>
    </location>
</feature>
<dbReference type="Pfam" id="PF01408">
    <property type="entry name" value="GFO_IDH_MocA"/>
    <property type="match status" value="1"/>
</dbReference>
<dbReference type="PRINTS" id="PR01775">
    <property type="entry name" value="GLFROXRDTASE"/>
</dbReference>
<reference evidence="6 7" key="1">
    <citation type="submission" date="2021-12" db="EMBL/GenBank/DDBJ databases">
        <title>Discovery of the Pendulisporaceae a myxobacterial family with distinct sporulation behavior and unique specialized metabolism.</title>
        <authorList>
            <person name="Garcia R."/>
            <person name="Popoff A."/>
            <person name="Bader C.D."/>
            <person name="Loehr J."/>
            <person name="Walesch S."/>
            <person name="Walt C."/>
            <person name="Boldt J."/>
            <person name="Bunk B."/>
            <person name="Haeckl F.J.F.P.J."/>
            <person name="Gunesch A.P."/>
            <person name="Birkelbach J."/>
            <person name="Nuebel U."/>
            <person name="Pietschmann T."/>
            <person name="Bach T."/>
            <person name="Mueller R."/>
        </authorList>
    </citation>
    <scope>NUCLEOTIDE SEQUENCE [LARGE SCALE GENOMIC DNA]</scope>
    <source>
        <strain evidence="6 7">MSr11954</strain>
    </source>
</reference>
<feature type="compositionally biased region" description="Basic and acidic residues" evidence="3">
    <location>
        <begin position="342"/>
        <end position="353"/>
    </location>
</feature>
<gene>
    <name evidence="6" type="ORF">LZC94_32660</name>
</gene>
<evidence type="ECO:0000256" key="2">
    <source>
        <dbReference type="ARBA" id="ARBA00023002"/>
    </source>
</evidence>
<evidence type="ECO:0000256" key="3">
    <source>
        <dbReference type="SAM" id="MobiDB-lite"/>
    </source>
</evidence>
<evidence type="ECO:0000259" key="4">
    <source>
        <dbReference type="Pfam" id="PF01408"/>
    </source>
</evidence>
<evidence type="ECO:0000256" key="1">
    <source>
        <dbReference type="ARBA" id="ARBA00010928"/>
    </source>
</evidence>
<dbReference type="EMBL" id="CP089984">
    <property type="protein sequence ID" value="WXB12588.1"/>
    <property type="molecule type" value="Genomic_DNA"/>
</dbReference>
<protein>
    <submittedName>
        <fullName evidence="6">Gfo/Idh/MocA family oxidoreductase</fullName>
    </submittedName>
</protein>
<organism evidence="6 7">
    <name type="scientific">Pendulispora albinea</name>
    <dbReference type="NCBI Taxonomy" id="2741071"/>
    <lineage>
        <taxon>Bacteria</taxon>
        <taxon>Pseudomonadati</taxon>
        <taxon>Myxococcota</taxon>
        <taxon>Myxococcia</taxon>
        <taxon>Myxococcales</taxon>
        <taxon>Sorangiineae</taxon>
        <taxon>Pendulisporaceae</taxon>
        <taxon>Pendulispora</taxon>
    </lineage>
</organism>
<name>A0ABZ2LNV2_9BACT</name>
<dbReference type="RefSeq" id="WP_394822209.1">
    <property type="nucleotide sequence ID" value="NZ_CP089984.1"/>
</dbReference>
<dbReference type="InterPro" id="IPR000683">
    <property type="entry name" value="Gfo/Idh/MocA-like_OxRdtase_N"/>
</dbReference>
<keyword evidence="7" id="KW-1185">Reference proteome</keyword>
<evidence type="ECO:0000313" key="7">
    <source>
        <dbReference type="Proteomes" id="UP001370348"/>
    </source>
</evidence>
<dbReference type="PANTHER" id="PTHR22604:SF105">
    <property type="entry name" value="TRANS-1,2-DIHYDROBENZENE-1,2-DIOL DEHYDROGENASE"/>
    <property type="match status" value="1"/>
</dbReference>
<dbReference type="SUPFAM" id="SSF51735">
    <property type="entry name" value="NAD(P)-binding Rossmann-fold domains"/>
    <property type="match status" value="1"/>
</dbReference>
<keyword evidence="2" id="KW-0560">Oxidoreductase</keyword>
<dbReference type="InterPro" id="IPR050984">
    <property type="entry name" value="Gfo/Idh/MocA_domain"/>
</dbReference>
<dbReference type="Pfam" id="PF22725">
    <property type="entry name" value="GFO_IDH_MocA_C3"/>
    <property type="match status" value="1"/>
</dbReference>
<proteinExistence type="inferred from homology"/>
<evidence type="ECO:0000259" key="5">
    <source>
        <dbReference type="Pfam" id="PF22725"/>
    </source>
</evidence>
<feature type="region of interest" description="Disordered" evidence="3">
    <location>
        <begin position="342"/>
        <end position="367"/>
    </location>
</feature>
<dbReference type="InterPro" id="IPR008354">
    <property type="entry name" value="Glc-Fru_OxRdtase_bac"/>
</dbReference>
<dbReference type="PANTHER" id="PTHR22604">
    <property type="entry name" value="OXIDOREDUCTASES"/>
    <property type="match status" value="1"/>
</dbReference>
<dbReference type="InterPro" id="IPR055170">
    <property type="entry name" value="GFO_IDH_MocA-like_dom"/>
</dbReference>
<dbReference type="Gene3D" id="3.30.360.10">
    <property type="entry name" value="Dihydrodipicolinate Reductase, domain 2"/>
    <property type="match status" value="1"/>
</dbReference>